<dbReference type="PANTHER" id="PTHR12804:SF0">
    <property type="entry name" value="SIGNAL PEPTIDASE COMPLEX SUBUNIT 3"/>
    <property type="match status" value="1"/>
</dbReference>
<keyword evidence="4 9" id="KW-0256">Endoplasmic reticulum</keyword>
<keyword evidence="10" id="KW-0732">Signal</keyword>
<evidence type="ECO:0000256" key="5">
    <source>
        <dbReference type="ARBA" id="ARBA00022968"/>
    </source>
</evidence>
<keyword evidence="3" id="KW-0812">Transmembrane</keyword>
<dbReference type="InterPro" id="IPR007653">
    <property type="entry name" value="SPC3"/>
</dbReference>
<dbReference type="GO" id="GO:0006465">
    <property type="term" value="P:signal peptide processing"/>
    <property type="evidence" value="ECO:0007669"/>
    <property type="project" value="UniProtKB-UniRule"/>
</dbReference>
<keyword evidence="7 9" id="KW-0472">Membrane</keyword>
<dbReference type="GO" id="GO:0005787">
    <property type="term" value="C:signal peptidase complex"/>
    <property type="evidence" value="ECO:0007669"/>
    <property type="project" value="UniProtKB-UniRule"/>
</dbReference>
<accession>A0A316Z927</accession>
<feature type="signal peptide" evidence="10">
    <location>
        <begin position="1"/>
        <end position="35"/>
    </location>
</feature>
<sequence>MNTTLNRLNAVSAMATSTLLVLLCLVALLTHPAARAPSGTLAVHTLAVDKARAVWHADRRTQDFLQVHFDADVDLRPLFGRNTKQVFVSLAVEYSSRRHPNNSIVLWDRIVRRKADAHVVLQDARNKYPVREVARSFENIADATFVLKWNVMPYVGLLAYGDDASSGRIVLPRRSEVEKGAKVYY</sequence>
<feature type="chain" id="PRO_5016312814" description="Signal peptidase subunit 3" evidence="10">
    <location>
        <begin position="36"/>
        <end position="185"/>
    </location>
</feature>
<evidence type="ECO:0000256" key="9">
    <source>
        <dbReference type="PIRNR" id="PIRNR016089"/>
    </source>
</evidence>
<keyword evidence="12" id="KW-1185">Reference proteome</keyword>
<dbReference type="AlphaFoldDB" id="A0A316Z927"/>
<keyword evidence="6" id="KW-1133">Transmembrane helix</keyword>
<evidence type="ECO:0000313" key="11">
    <source>
        <dbReference type="EMBL" id="PWN97488.1"/>
    </source>
</evidence>
<protein>
    <recommendedName>
        <fullName evidence="9">Signal peptidase subunit 3</fullName>
    </recommendedName>
</protein>
<dbReference type="OrthoDB" id="10261524at2759"/>
<keyword evidence="5" id="KW-0735">Signal-anchor</keyword>
<name>A0A316Z927_9BASI</name>
<dbReference type="GO" id="GO:0045047">
    <property type="term" value="P:protein targeting to ER"/>
    <property type="evidence" value="ECO:0007669"/>
    <property type="project" value="TreeGrafter"/>
</dbReference>
<evidence type="ECO:0000256" key="7">
    <source>
        <dbReference type="ARBA" id="ARBA00023136"/>
    </source>
</evidence>
<proteinExistence type="inferred from homology"/>
<evidence type="ECO:0000256" key="1">
    <source>
        <dbReference type="ARBA" id="ARBA00004648"/>
    </source>
</evidence>
<reference evidence="11 12" key="1">
    <citation type="journal article" date="2018" name="Mol. Biol. Evol.">
        <title>Broad Genomic Sampling Reveals a Smut Pathogenic Ancestry of the Fungal Clade Ustilaginomycotina.</title>
        <authorList>
            <person name="Kijpornyongpan T."/>
            <person name="Mondo S.J."/>
            <person name="Barry K."/>
            <person name="Sandor L."/>
            <person name="Lee J."/>
            <person name="Lipzen A."/>
            <person name="Pangilinan J."/>
            <person name="LaButti K."/>
            <person name="Hainaut M."/>
            <person name="Henrissat B."/>
            <person name="Grigoriev I.V."/>
            <person name="Spatafora J.W."/>
            <person name="Aime M.C."/>
        </authorList>
    </citation>
    <scope>NUCLEOTIDE SEQUENCE [LARGE SCALE GENOMIC DNA]</scope>
    <source>
        <strain evidence="11 12">MCA 4186</strain>
    </source>
</reference>
<dbReference type="EMBL" id="KZ819295">
    <property type="protein sequence ID" value="PWN97488.1"/>
    <property type="molecule type" value="Genomic_DNA"/>
</dbReference>
<organism evidence="11 12">
    <name type="scientific">Tilletiopsis washingtonensis</name>
    <dbReference type="NCBI Taxonomy" id="58919"/>
    <lineage>
        <taxon>Eukaryota</taxon>
        <taxon>Fungi</taxon>
        <taxon>Dikarya</taxon>
        <taxon>Basidiomycota</taxon>
        <taxon>Ustilaginomycotina</taxon>
        <taxon>Exobasidiomycetes</taxon>
        <taxon>Entylomatales</taxon>
        <taxon>Entylomatales incertae sedis</taxon>
        <taxon>Tilletiopsis</taxon>
    </lineage>
</organism>
<dbReference type="PIRSF" id="PIRSF016089">
    <property type="entry name" value="SPC22"/>
    <property type="match status" value="1"/>
</dbReference>
<evidence type="ECO:0000256" key="4">
    <source>
        <dbReference type="ARBA" id="ARBA00022824"/>
    </source>
</evidence>
<dbReference type="Pfam" id="PF04573">
    <property type="entry name" value="SPC22"/>
    <property type="match status" value="1"/>
</dbReference>
<dbReference type="GeneID" id="37268503"/>
<gene>
    <name evidence="11" type="ORF">FA09DRAFT_319871</name>
</gene>
<comment type="subcellular location">
    <subcellularLocation>
        <location evidence="1">Endoplasmic reticulum membrane</location>
        <topology evidence="1">Single-pass type II membrane protein</topology>
    </subcellularLocation>
</comment>
<evidence type="ECO:0000313" key="12">
    <source>
        <dbReference type="Proteomes" id="UP000245946"/>
    </source>
</evidence>
<evidence type="ECO:0000256" key="3">
    <source>
        <dbReference type="ARBA" id="ARBA00022692"/>
    </source>
</evidence>
<dbReference type="RefSeq" id="XP_025597767.1">
    <property type="nucleotide sequence ID" value="XM_025740959.1"/>
</dbReference>
<evidence type="ECO:0000256" key="6">
    <source>
        <dbReference type="ARBA" id="ARBA00022989"/>
    </source>
</evidence>
<dbReference type="PANTHER" id="PTHR12804">
    <property type="entry name" value="MICROSOMAL SIGNAL PEPTIDASE 23 KD SUBUNIT SPC22/23"/>
    <property type="match status" value="1"/>
</dbReference>
<comment type="function">
    <text evidence="8">Essential component of the signal peptidase complex (SPC) which catalyzes the cleavage of N-terminal signal sequences from nascent proteins as they are translocated into the lumen of the endoplasmic reticulum. Essential for the SPC catalytic activity, possibly by stabilizing and positioning the active center of the complex close to the lumenal surface. Essential for viability.</text>
</comment>
<dbReference type="Proteomes" id="UP000245946">
    <property type="component" value="Unassembled WGS sequence"/>
</dbReference>
<evidence type="ECO:0000256" key="2">
    <source>
        <dbReference type="ARBA" id="ARBA00009289"/>
    </source>
</evidence>
<evidence type="ECO:0000256" key="10">
    <source>
        <dbReference type="SAM" id="SignalP"/>
    </source>
</evidence>
<evidence type="ECO:0000256" key="8">
    <source>
        <dbReference type="ARBA" id="ARBA00045670"/>
    </source>
</evidence>
<comment type="similarity">
    <text evidence="2 9">Belongs to the SPCS3 family.</text>
</comment>
<dbReference type="STRING" id="58919.A0A316Z927"/>